<evidence type="ECO:0000313" key="1">
    <source>
        <dbReference type="EMBL" id="GLZ81212.1"/>
    </source>
</evidence>
<reference evidence="1" key="1">
    <citation type="submission" date="2023-03" db="EMBL/GenBank/DDBJ databases">
        <title>Actinorhabdospora filicis NBRC 111898.</title>
        <authorList>
            <person name="Ichikawa N."/>
            <person name="Sato H."/>
            <person name="Tonouchi N."/>
        </authorList>
    </citation>
    <scope>NUCLEOTIDE SEQUENCE</scope>
    <source>
        <strain evidence="1">NBRC 111898</strain>
    </source>
</reference>
<dbReference type="AlphaFoldDB" id="A0A9W6SSV0"/>
<proteinExistence type="predicted"/>
<organism evidence="1 2">
    <name type="scientific">Actinorhabdospora filicis</name>
    <dbReference type="NCBI Taxonomy" id="1785913"/>
    <lineage>
        <taxon>Bacteria</taxon>
        <taxon>Bacillati</taxon>
        <taxon>Actinomycetota</taxon>
        <taxon>Actinomycetes</taxon>
        <taxon>Micromonosporales</taxon>
        <taxon>Micromonosporaceae</taxon>
        <taxon>Actinorhabdospora</taxon>
    </lineage>
</organism>
<dbReference type="EMBL" id="BSTX01000005">
    <property type="protein sequence ID" value="GLZ81212.1"/>
    <property type="molecule type" value="Genomic_DNA"/>
</dbReference>
<keyword evidence="2" id="KW-1185">Reference proteome</keyword>
<sequence length="201" mass="22120">MRVPKFSGDFELHLTLAVTDRDLTAIADELGAKYTSIELDRGLTPLQPMLTRSAKGTLPEMRALAARLTTLLDAQGVQVVRTKIEAAPWTDGLPESDVEADPDLYWEHHIKLLLPPASDVDALTTVVSLHGARLSRNARRTRADGVLERFVTQRCHGVGRSTARARLDGLLAALTHHKIAEVEEEYVVLDDRIGLDAGWLS</sequence>
<comment type="caution">
    <text evidence="1">The sequence shown here is derived from an EMBL/GenBank/DDBJ whole genome shotgun (WGS) entry which is preliminary data.</text>
</comment>
<accession>A0A9W6SSV0</accession>
<dbReference type="Proteomes" id="UP001165079">
    <property type="component" value="Unassembled WGS sequence"/>
</dbReference>
<protein>
    <submittedName>
        <fullName evidence="1">Uncharacterized protein</fullName>
    </submittedName>
</protein>
<gene>
    <name evidence="1" type="ORF">Afil01_60190</name>
</gene>
<evidence type="ECO:0000313" key="2">
    <source>
        <dbReference type="Proteomes" id="UP001165079"/>
    </source>
</evidence>
<name>A0A9W6SSV0_9ACTN</name>